<dbReference type="SUPFAM" id="SSF51261">
    <property type="entry name" value="Duplicated hybrid motif"/>
    <property type="match status" value="1"/>
</dbReference>
<gene>
    <name evidence="3" type="ORF">DRH29_00260</name>
</gene>
<sequence length="269" mass="29769">MAKFLLAIIFSVSLVLYPTSASAPATGGDTLGLLKIAKPPINEAVVDLPVTPEPEPSPNPELDLIMPLAGPSIHTNYFGPNDVFHWQDINSRQYHTYGVENGKFIYQPGDTWFIYGLFGPIEAVKYDWNVKYPLWNGRHNGIDFAVASGTPVLAASGGEVTFVGERVGHSIVVQIDNFQITYGHLDSFLVKVGERVTQGQIIGYSGSSGTINPHLHFEIDKYENEQRWGINPAKYLLPELKSAIIPDVSTNRYINGPLLWENPAGDFRW</sequence>
<evidence type="ECO:0000256" key="1">
    <source>
        <dbReference type="SAM" id="SignalP"/>
    </source>
</evidence>
<organism evidence="3 4">
    <name type="scientific">candidate division Kazan bacterium</name>
    <dbReference type="NCBI Taxonomy" id="2202143"/>
    <lineage>
        <taxon>Bacteria</taxon>
        <taxon>Bacteria division Kazan-3B-28</taxon>
    </lineage>
</organism>
<comment type="caution">
    <text evidence="3">The sequence shown here is derived from an EMBL/GenBank/DDBJ whole genome shotgun (WGS) entry which is preliminary data.</text>
</comment>
<evidence type="ECO:0000313" key="3">
    <source>
        <dbReference type="EMBL" id="RLC37837.1"/>
    </source>
</evidence>
<dbReference type="PANTHER" id="PTHR21666">
    <property type="entry name" value="PEPTIDASE-RELATED"/>
    <property type="match status" value="1"/>
</dbReference>
<accession>A0A420ZDV0</accession>
<dbReference type="InterPro" id="IPR016047">
    <property type="entry name" value="M23ase_b-sheet_dom"/>
</dbReference>
<name>A0A420ZDV0_UNCK3</name>
<dbReference type="CDD" id="cd12797">
    <property type="entry name" value="M23_peptidase"/>
    <property type="match status" value="1"/>
</dbReference>
<feature type="chain" id="PRO_5019176068" description="M23ase beta-sheet core domain-containing protein" evidence="1">
    <location>
        <begin position="24"/>
        <end position="269"/>
    </location>
</feature>
<dbReference type="InterPro" id="IPR011055">
    <property type="entry name" value="Dup_hybrid_motif"/>
</dbReference>
<proteinExistence type="predicted"/>
<dbReference type="Proteomes" id="UP000281261">
    <property type="component" value="Unassembled WGS sequence"/>
</dbReference>
<dbReference type="InterPro" id="IPR050570">
    <property type="entry name" value="Cell_wall_metabolism_enzyme"/>
</dbReference>
<reference evidence="3 4" key="1">
    <citation type="submission" date="2018-06" db="EMBL/GenBank/DDBJ databases">
        <title>Extensive metabolic versatility and redundancy in microbially diverse, dynamic hydrothermal sediments.</title>
        <authorList>
            <person name="Dombrowski N."/>
            <person name="Teske A."/>
            <person name="Baker B.J."/>
        </authorList>
    </citation>
    <scope>NUCLEOTIDE SEQUENCE [LARGE SCALE GENOMIC DNA]</scope>
    <source>
        <strain evidence="3">B79_G16</strain>
    </source>
</reference>
<evidence type="ECO:0000259" key="2">
    <source>
        <dbReference type="Pfam" id="PF01551"/>
    </source>
</evidence>
<feature type="signal peptide" evidence="1">
    <location>
        <begin position="1"/>
        <end position="23"/>
    </location>
</feature>
<keyword evidence="1" id="KW-0732">Signal</keyword>
<dbReference type="EMBL" id="QMNG01000001">
    <property type="protein sequence ID" value="RLC37837.1"/>
    <property type="molecule type" value="Genomic_DNA"/>
</dbReference>
<dbReference type="AlphaFoldDB" id="A0A420ZDV0"/>
<protein>
    <recommendedName>
        <fullName evidence="2">M23ase beta-sheet core domain-containing protein</fullName>
    </recommendedName>
</protein>
<dbReference type="Pfam" id="PF01551">
    <property type="entry name" value="Peptidase_M23"/>
    <property type="match status" value="1"/>
</dbReference>
<feature type="domain" description="M23ase beta-sheet core" evidence="2">
    <location>
        <begin position="138"/>
        <end position="224"/>
    </location>
</feature>
<dbReference type="PANTHER" id="PTHR21666:SF270">
    <property type="entry name" value="MUREIN HYDROLASE ACTIVATOR ENVC"/>
    <property type="match status" value="1"/>
</dbReference>
<evidence type="ECO:0000313" key="4">
    <source>
        <dbReference type="Proteomes" id="UP000281261"/>
    </source>
</evidence>
<dbReference type="GO" id="GO:0004222">
    <property type="term" value="F:metalloendopeptidase activity"/>
    <property type="evidence" value="ECO:0007669"/>
    <property type="project" value="TreeGrafter"/>
</dbReference>
<dbReference type="Gene3D" id="2.70.70.10">
    <property type="entry name" value="Glucose Permease (Domain IIA)"/>
    <property type="match status" value="1"/>
</dbReference>